<evidence type="ECO:0000313" key="1">
    <source>
        <dbReference type="EMBL" id="MBU9699528.1"/>
    </source>
</evidence>
<dbReference type="Gene3D" id="2.40.420.20">
    <property type="match status" value="1"/>
</dbReference>
<dbReference type="SUPFAM" id="SSF111369">
    <property type="entry name" value="HlyD-like secretion proteins"/>
    <property type="match status" value="1"/>
</dbReference>
<sequence>REAGRALVLARDDLAQAEAQLALRKQALQRQRDIAARGAGSAAAVEAAELAEAQGAQALLGSRSALAQAEAAVDQSAITVTRARIGLAEAERMLGDTVIRAAFAGRLDGVAAIVAGGQVGANERLGEIIDPSALEVGFRLSAAELARLVDGTGAVIPAAVTVRLEVAGEDIAATGRILRAGASGAEAGGGRVVYAALEAAPALRPGDFVTVTVTEPALEGVALVPAAAVDAGGRVLALGAEERLEEVAVRVLRRQGDGVVIEAGALEGREVVAERSPLLGAGIRVRPVRAGDVGAGG</sequence>
<dbReference type="PANTHER" id="PTHR30469">
    <property type="entry name" value="MULTIDRUG RESISTANCE PROTEIN MDTA"/>
    <property type="match status" value="1"/>
</dbReference>
<name>A0ABS6J7G6_9RHOB</name>
<dbReference type="EMBL" id="JAAATX020000013">
    <property type="protein sequence ID" value="MBU9699528.1"/>
    <property type="molecule type" value="Genomic_DNA"/>
</dbReference>
<dbReference type="Proteomes" id="UP000731907">
    <property type="component" value="Unassembled WGS sequence"/>
</dbReference>
<protein>
    <submittedName>
        <fullName evidence="1">HlyD family efflux transporter periplasmic adaptor subunit</fullName>
    </submittedName>
</protein>
<accession>A0ABS6J7G6</accession>
<comment type="caution">
    <text evidence="1">The sequence shown here is derived from an EMBL/GenBank/DDBJ whole genome shotgun (WGS) entry which is preliminary data.</text>
</comment>
<dbReference type="RefSeq" id="WP_161763646.1">
    <property type="nucleotide sequence ID" value="NZ_JAAATX020000013.1"/>
</dbReference>
<keyword evidence="2" id="KW-1185">Reference proteome</keyword>
<reference evidence="1 2" key="1">
    <citation type="submission" date="2021-06" db="EMBL/GenBank/DDBJ databases">
        <title>Rhodobacteraceae bacterium strain HSP-20.</title>
        <authorList>
            <person name="Chen W.-M."/>
        </authorList>
    </citation>
    <scope>NUCLEOTIDE SEQUENCE [LARGE SCALE GENOMIC DNA]</scope>
    <source>
        <strain evidence="1 2">HSP-20</strain>
    </source>
</reference>
<proteinExistence type="predicted"/>
<feature type="non-terminal residue" evidence="1">
    <location>
        <position position="1"/>
    </location>
</feature>
<gene>
    <name evidence="1" type="ORF">GU927_016910</name>
</gene>
<dbReference type="PANTHER" id="PTHR30469:SF29">
    <property type="entry name" value="BLR2860 PROTEIN"/>
    <property type="match status" value="1"/>
</dbReference>
<organism evidence="1 2">
    <name type="scientific">Paragemmobacter amnigenus</name>
    <dbReference type="NCBI Taxonomy" id="2852097"/>
    <lineage>
        <taxon>Bacteria</taxon>
        <taxon>Pseudomonadati</taxon>
        <taxon>Pseudomonadota</taxon>
        <taxon>Alphaproteobacteria</taxon>
        <taxon>Rhodobacterales</taxon>
        <taxon>Paracoccaceae</taxon>
        <taxon>Paragemmobacter</taxon>
    </lineage>
</organism>
<evidence type="ECO:0000313" key="2">
    <source>
        <dbReference type="Proteomes" id="UP000731907"/>
    </source>
</evidence>